<organism evidence="1 2">
    <name type="scientific">Dendrobium thyrsiflorum</name>
    <name type="common">Pinecone-like raceme dendrobium</name>
    <name type="synonym">Orchid</name>
    <dbReference type="NCBI Taxonomy" id="117978"/>
    <lineage>
        <taxon>Eukaryota</taxon>
        <taxon>Viridiplantae</taxon>
        <taxon>Streptophyta</taxon>
        <taxon>Embryophyta</taxon>
        <taxon>Tracheophyta</taxon>
        <taxon>Spermatophyta</taxon>
        <taxon>Magnoliopsida</taxon>
        <taxon>Liliopsida</taxon>
        <taxon>Asparagales</taxon>
        <taxon>Orchidaceae</taxon>
        <taxon>Epidendroideae</taxon>
        <taxon>Malaxideae</taxon>
        <taxon>Dendrobiinae</taxon>
        <taxon>Dendrobium</taxon>
    </lineage>
</organism>
<dbReference type="Proteomes" id="UP001552299">
    <property type="component" value="Unassembled WGS sequence"/>
</dbReference>
<evidence type="ECO:0000313" key="1">
    <source>
        <dbReference type="EMBL" id="KAL0918489.1"/>
    </source>
</evidence>
<gene>
    <name evidence="1" type="ORF">M5K25_010498</name>
</gene>
<reference evidence="1 2" key="1">
    <citation type="journal article" date="2024" name="Plant Biotechnol. J.">
        <title>Dendrobium thyrsiflorum genome and its molecular insights into genes involved in important horticultural traits.</title>
        <authorList>
            <person name="Chen B."/>
            <person name="Wang J.Y."/>
            <person name="Zheng P.J."/>
            <person name="Li K.L."/>
            <person name="Liang Y.M."/>
            <person name="Chen X.F."/>
            <person name="Zhang C."/>
            <person name="Zhao X."/>
            <person name="He X."/>
            <person name="Zhang G.Q."/>
            <person name="Liu Z.J."/>
            <person name="Xu Q."/>
        </authorList>
    </citation>
    <scope>NUCLEOTIDE SEQUENCE [LARGE SCALE GENOMIC DNA]</scope>
    <source>
        <strain evidence="1">GZMU011</strain>
    </source>
</reference>
<comment type="caution">
    <text evidence="1">The sequence shown here is derived from an EMBL/GenBank/DDBJ whole genome shotgun (WGS) entry which is preliminary data.</text>
</comment>
<name>A0ABD0V0S7_DENTH</name>
<protein>
    <submittedName>
        <fullName evidence="1">Uncharacterized protein</fullName>
    </submittedName>
</protein>
<accession>A0ABD0V0S7</accession>
<keyword evidence="2" id="KW-1185">Reference proteome</keyword>
<sequence>MDSKLSFFGRQFERNPVGKKAMERCRNSRTVTWRSSWTVLLLSLISWAEDNNRGILQLTRRQTESKKTLLRPLKSFWTAMGRCRIIWTTAIDLGKILDSSFQCRKFRTADQTRPGTLTTTGRGEIQWFPSSEWSGLGWASQITKAIIGRFEIAFWEEHVAVGLNEGRRSGGAGGKENLMQLLKATKHAQKNRPRNMDYGNFLLLNLLAPYDALTFPLKEICIPGLIPPSCNYCPNLLSRIDPLLARTDSTAITEKRERPFVLGRRTQIRDQRPDLPCMFAEIKWEEGWEAAGGLEGLGSSKLGNKANTRASTRGRWWLLAGGREQPPVGWLGGLVLVSRGLASRRKGGFDRQFGRPIGRFSLVVAARRRRLDCRAPKVLEDPVTAFISERDETPAAVSSDTYRDCLYWQAGRPLTHSDAAPTRGRRRSVAENSNKMDLRNTPFTVQLGRGARQYNACRSSISLGSEVASIGVNGDKAASPDGFTSSLYSTYWDFIQELSSLEAFVYPVPASVLVSEQNNY</sequence>
<dbReference type="EMBL" id="JANQDX010000009">
    <property type="protein sequence ID" value="KAL0918489.1"/>
    <property type="molecule type" value="Genomic_DNA"/>
</dbReference>
<proteinExistence type="predicted"/>
<evidence type="ECO:0000313" key="2">
    <source>
        <dbReference type="Proteomes" id="UP001552299"/>
    </source>
</evidence>
<dbReference type="AlphaFoldDB" id="A0ABD0V0S7"/>